<feature type="transmembrane region" description="Helical" evidence="1">
    <location>
        <begin position="166"/>
        <end position="183"/>
    </location>
</feature>
<evidence type="ECO:0000256" key="1">
    <source>
        <dbReference type="SAM" id="Phobius"/>
    </source>
</evidence>
<feature type="transmembrane region" description="Helical" evidence="1">
    <location>
        <begin position="12"/>
        <end position="30"/>
    </location>
</feature>
<dbReference type="GeneID" id="41712215"/>
<evidence type="ECO:0000313" key="2">
    <source>
        <dbReference type="EMBL" id="QEK78134.1"/>
    </source>
</evidence>
<gene>
    <name evidence="2" type="ORF">PFDSM3638_02060</name>
</gene>
<keyword evidence="1" id="KW-0812">Transmembrane</keyword>
<feature type="transmembrane region" description="Helical" evidence="1">
    <location>
        <begin position="189"/>
        <end position="211"/>
    </location>
</feature>
<sequence>MLKERVKESIPTLAFYIVLGGLAYYIIPRIEILKDFTISISALIVFAILGEVAQIISGKRYAKYLALVFGIQFFVYYLPITLFPKFELSLLSLGVGLALIAPKLPDFLSFPVRGAGIAIVFYSLMELLPPLSEAFKIALLFAIPAYILASLEELKILGGDFFRRNILGFILVGLLLGIYYIEIPGVTEFISFIIKLSSLFLALAISAYIALSLPSKKSKEEVIFGELEHEVEILTSGDELLQKAEELVKEFVFRGDKLGILAYIALNAAKAGIKEDTLKEILRPIVEYERRYSALAPRWWIRKMEKREIERRKKIIEEILRRIDKNVS</sequence>
<feature type="transmembrane region" description="Helical" evidence="1">
    <location>
        <begin position="64"/>
        <end position="82"/>
    </location>
</feature>
<feature type="transmembrane region" description="Helical" evidence="1">
    <location>
        <begin position="36"/>
        <end position="57"/>
    </location>
</feature>
<dbReference type="RefSeq" id="WP_011011533.1">
    <property type="nucleotide sequence ID" value="NC_003413.1"/>
</dbReference>
<keyword evidence="1" id="KW-1133">Transmembrane helix</keyword>
<feature type="transmembrane region" description="Helical" evidence="1">
    <location>
        <begin position="134"/>
        <end position="154"/>
    </location>
</feature>
<dbReference type="GeneID" id="13302225"/>
<name>A0A5C0XQM6_PYRFU</name>
<dbReference type="AlphaFoldDB" id="A0A5C0XQM6"/>
<reference evidence="2 3" key="1">
    <citation type="submission" date="2017-08" db="EMBL/GenBank/DDBJ databases">
        <title>Resequencing and Reannotation of the genome of Pyrococcus furiosus type strain DSM3638.</title>
        <authorList>
            <person name="Reichelt R.M."/>
            <person name="Bunk B."/>
        </authorList>
    </citation>
    <scope>NUCLEOTIDE SEQUENCE [LARGE SCALE GENOMIC DNA]</scope>
    <source>
        <strain evidence="2 3">DSM 3638</strain>
    </source>
</reference>
<accession>A0A5C0XQM6</accession>
<keyword evidence="1" id="KW-0472">Membrane</keyword>
<dbReference type="EMBL" id="CP023154">
    <property type="protein sequence ID" value="QEK78134.1"/>
    <property type="molecule type" value="Genomic_DNA"/>
</dbReference>
<evidence type="ECO:0000313" key="3">
    <source>
        <dbReference type="Proteomes" id="UP000324354"/>
    </source>
</evidence>
<dbReference type="Proteomes" id="UP000324354">
    <property type="component" value="Chromosome"/>
</dbReference>
<dbReference type="InterPro" id="IPR016751">
    <property type="entry name" value="UCP019236"/>
</dbReference>
<proteinExistence type="predicted"/>
<dbReference type="PIRSF" id="PIRSF019236">
    <property type="entry name" value="UCP019236"/>
    <property type="match status" value="1"/>
</dbReference>
<organism evidence="2 3">
    <name type="scientific">Pyrococcus furiosus (strain ATCC 43587 / DSM 3638 / JCM 8422 / Vc1)</name>
    <dbReference type="NCBI Taxonomy" id="186497"/>
    <lineage>
        <taxon>Archaea</taxon>
        <taxon>Methanobacteriati</taxon>
        <taxon>Methanobacteriota</taxon>
        <taxon>Thermococci</taxon>
        <taxon>Thermococcales</taxon>
        <taxon>Thermococcaceae</taxon>
        <taxon>Pyrococcus</taxon>
    </lineage>
</organism>
<protein>
    <submittedName>
        <fullName evidence="2">Uncharacterized protein</fullName>
    </submittedName>
</protein>